<evidence type="ECO:0000313" key="3">
    <source>
        <dbReference type="EMBL" id="GGK39621.1"/>
    </source>
</evidence>
<evidence type="ECO:0008006" key="5">
    <source>
        <dbReference type="Google" id="ProtNLM"/>
    </source>
</evidence>
<proteinExistence type="predicted"/>
<feature type="signal peptide" evidence="2">
    <location>
        <begin position="1"/>
        <end position="25"/>
    </location>
</feature>
<reference evidence="3" key="1">
    <citation type="journal article" date="2014" name="Int. J. Syst. Evol. Microbiol.">
        <title>Complete genome sequence of Corynebacterium casei LMG S-19264T (=DSM 44701T), isolated from a smear-ripened cheese.</title>
        <authorList>
            <consortium name="US DOE Joint Genome Institute (JGI-PGF)"/>
            <person name="Walter F."/>
            <person name="Albersmeier A."/>
            <person name="Kalinowski J."/>
            <person name="Ruckert C."/>
        </authorList>
    </citation>
    <scope>NUCLEOTIDE SEQUENCE</scope>
    <source>
        <strain evidence="3">CGMCC 4.7278</strain>
    </source>
</reference>
<organism evidence="3 4">
    <name type="scientific">Nocardia camponoti</name>
    <dbReference type="NCBI Taxonomy" id="1616106"/>
    <lineage>
        <taxon>Bacteria</taxon>
        <taxon>Bacillati</taxon>
        <taxon>Actinomycetota</taxon>
        <taxon>Actinomycetes</taxon>
        <taxon>Mycobacteriales</taxon>
        <taxon>Nocardiaceae</taxon>
        <taxon>Nocardia</taxon>
    </lineage>
</organism>
<accession>A0A917QAN3</accession>
<dbReference type="Proteomes" id="UP000612956">
    <property type="component" value="Unassembled WGS sequence"/>
</dbReference>
<evidence type="ECO:0000313" key="4">
    <source>
        <dbReference type="Proteomes" id="UP000612956"/>
    </source>
</evidence>
<keyword evidence="4" id="KW-1185">Reference proteome</keyword>
<feature type="compositionally biased region" description="Basic and acidic residues" evidence="1">
    <location>
        <begin position="67"/>
        <end position="82"/>
    </location>
</feature>
<feature type="chain" id="PRO_5038115248" description="DUF1795 domain-containing protein" evidence="2">
    <location>
        <begin position="26"/>
        <end position="165"/>
    </location>
</feature>
<dbReference type="AlphaFoldDB" id="A0A917QAN3"/>
<evidence type="ECO:0000256" key="2">
    <source>
        <dbReference type="SAM" id="SignalP"/>
    </source>
</evidence>
<protein>
    <recommendedName>
        <fullName evidence="5">DUF1795 domain-containing protein</fullName>
    </recommendedName>
</protein>
<comment type="caution">
    <text evidence="3">The sequence shown here is derived from an EMBL/GenBank/DDBJ whole genome shotgun (WGS) entry which is preliminary data.</text>
</comment>
<reference evidence="3" key="2">
    <citation type="submission" date="2020-09" db="EMBL/GenBank/DDBJ databases">
        <authorList>
            <person name="Sun Q."/>
            <person name="Zhou Y."/>
        </authorList>
    </citation>
    <scope>NUCLEOTIDE SEQUENCE</scope>
    <source>
        <strain evidence="3">CGMCC 4.7278</strain>
    </source>
</reference>
<gene>
    <name evidence="3" type="ORF">GCM10011591_09160</name>
</gene>
<name>A0A917QAN3_9NOCA</name>
<sequence length="165" mass="17397">MRLTVTALLVCAFALPGATSVVAHADPAPLPVLTLTTIPEGWSLRTDLRPVLKVYSDGSALRSPDATSKDRKPDTAPKEEKGTVAADVIAAATDEIVALKDVDMGIPVGDGKGTQIVDLMPSDAAGEVHLIVYSPNSTDGLNPDQTAARKRFTEVYRKLVEAFTA</sequence>
<dbReference type="EMBL" id="BMMW01000001">
    <property type="protein sequence ID" value="GGK39621.1"/>
    <property type="molecule type" value="Genomic_DNA"/>
</dbReference>
<keyword evidence="2" id="KW-0732">Signal</keyword>
<feature type="region of interest" description="Disordered" evidence="1">
    <location>
        <begin position="59"/>
        <end position="82"/>
    </location>
</feature>
<evidence type="ECO:0000256" key="1">
    <source>
        <dbReference type="SAM" id="MobiDB-lite"/>
    </source>
</evidence>
<dbReference type="RefSeq" id="WP_188827524.1">
    <property type="nucleotide sequence ID" value="NZ_BMMW01000001.1"/>
</dbReference>